<dbReference type="Gene3D" id="3.50.90.10">
    <property type="entry name" value="YerB-like"/>
    <property type="match status" value="1"/>
</dbReference>
<keyword evidence="1" id="KW-0812">Transmembrane</keyword>
<feature type="transmembrane region" description="Helical" evidence="1">
    <location>
        <begin position="20"/>
        <end position="39"/>
    </location>
</feature>
<dbReference type="Pfam" id="PF17479">
    <property type="entry name" value="DUF3048_C"/>
    <property type="match status" value="1"/>
</dbReference>
<feature type="domain" description="DUF3048" evidence="2">
    <location>
        <begin position="81"/>
        <end position="212"/>
    </location>
</feature>
<dbReference type="AlphaFoldDB" id="A0A2M6P1Q1"/>
<dbReference type="InterPro" id="IPR021416">
    <property type="entry name" value="DUF3048_N"/>
</dbReference>
<evidence type="ECO:0000256" key="1">
    <source>
        <dbReference type="SAM" id="Phobius"/>
    </source>
</evidence>
<dbReference type="Pfam" id="PF11258">
    <property type="entry name" value="DUF3048"/>
    <property type="match status" value="1"/>
</dbReference>
<proteinExistence type="predicted"/>
<sequence>MKNRWLSFFLAKRDLATHLYVLSFVLFIVGVVLGGWFFVTMSASRSAAFFVDGEDEEVSVEEAVVPESICEFSRFLDGVCVDSEEEQSVPVVAVMVENHVDARPLSGIADAAIVYESPVEGNITRFMALFLRDSNIVKVGPVRSARPYYLDWLSEYPGAMYMHVGGSPEALDRISQFGLFDMNEFYRGWYFWRDQHRYAPHNVYTSSNLWKTAWTDYGDTAASVQSTHWQFSLQDECEVDCSPIISVSYQGHVYGPTWMYTSSTGQYTRFENGRTYRDEQGNPIVVDTLVVQRVVSRVIDDVGRLRMDTIGSGEAVVFRDGYATEGVWKKDSRESQTVFEDSDGKSIPLHPGKIWIQ</sequence>
<keyword evidence="1" id="KW-0472">Membrane</keyword>
<feature type="non-terminal residue" evidence="4">
    <location>
        <position position="357"/>
    </location>
</feature>
<dbReference type="InterPro" id="IPR035328">
    <property type="entry name" value="DUF3048_C"/>
</dbReference>
<evidence type="ECO:0000313" key="4">
    <source>
        <dbReference type="EMBL" id="PIR77350.1"/>
    </source>
</evidence>
<protein>
    <recommendedName>
        <fullName evidence="6">DUF3048 domain-containing protein</fullName>
    </recommendedName>
</protein>
<feature type="domain" description="DUF3048" evidence="3">
    <location>
        <begin position="246"/>
        <end position="356"/>
    </location>
</feature>
<evidence type="ECO:0000259" key="3">
    <source>
        <dbReference type="Pfam" id="PF17479"/>
    </source>
</evidence>
<accession>A0A2M6P1Q1</accession>
<dbReference type="EMBL" id="PFBW01000130">
    <property type="protein sequence ID" value="PIR77350.1"/>
    <property type="molecule type" value="Genomic_DNA"/>
</dbReference>
<organism evidence="4 5">
    <name type="scientific">Candidatus Magasanikbacteria bacterium CG10_big_fil_rev_8_21_14_0_10_38_6</name>
    <dbReference type="NCBI Taxonomy" id="1974647"/>
    <lineage>
        <taxon>Bacteria</taxon>
        <taxon>Candidatus Magasanikiibacteriota</taxon>
    </lineage>
</organism>
<evidence type="ECO:0000313" key="5">
    <source>
        <dbReference type="Proteomes" id="UP000228528"/>
    </source>
</evidence>
<dbReference type="InterPro" id="IPR023158">
    <property type="entry name" value="YerB-like_sf"/>
</dbReference>
<dbReference type="SUPFAM" id="SSF159774">
    <property type="entry name" value="YerB-like"/>
    <property type="match status" value="1"/>
</dbReference>
<evidence type="ECO:0008006" key="6">
    <source>
        <dbReference type="Google" id="ProtNLM"/>
    </source>
</evidence>
<name>A0A2M6P1Q1_9BACT</name>
<evidence type="ECO:0000259" key="2">
    <source>
        <dbReference type="Pfam" id="PF11258"/>
    </source>
</evidence>
<comment type="caution">
    <text evidence="4">The sequence shown here is derived from an EMBL/GenBank/DDBJ whole genome shotgun (WGS) entry which is preliminary data.</text>
</comment>
<dbReference type="Proteomes" id="UP000228528">
    <property type="component" value="Unassembled WGS sequence"/>
</dbReference>
<gene>
    <name evidence="4" type="ORF">COU30_02945</name>
</gene>
<reference evidence="5" key="1">
    <citation type="submission" date="2017-09" db="EMBL/GenBank/DDBJ databases">
        <title>Depth-based differentiation of microbial function through sediment-hosted aquifers and enrichment of novel symbionts in the deep terrestrial subsurface.</title>
        <authorList>
            <person name="Probst A.J."/>
            <person name="Ladd B."/>
            <person name="Jarett J.K."/>
            <person name="Geller-Mcgrath D.E."/>
            <person name="Sieber C.M.K."/>
            <person name="Emerson J.B."/>
            <person name="Anantharaman K."/>
            <person name="Thomas B.C."/>
            <person name="Malmstrom R."/>
            <person name="Stieglmeier M."/>
            <person name="Klingl A."/>
            <person name="Woyke T."/>
            <person name="Ryan C.M."/>
            <person name="Banfield J.F."/>
        </authorList>
    </citation>
    <scope>NUCLEOTIDE SEQUENCE [LARGE SCALE GENOMIC DNA]</scope>
</reference>
<keyword evidence="1" id="KW-1133">Transmembrane helix</keyword>